<dbReference type="AlphaFoldDB" id="C1BPQ5"/>
<dbReference type="InterPro" id="IPR029055">
    <property type="entry name" value="Ntn_hydrolases_N"/>
</dbReference>
<dbReference type="InterPro" id="IPR023333">
    <property type="entry name" value="Proteasome_suB-type"/>
</dbReference>
<comment type="subunit">
    <text evidence="5">The 26S proteasome consists of a 20S proteasome core and two 19S regulatory subunits. The 20S proteasome core is composed of 28 subunits that are arranged in four stacked rings, resulting in a barrel-shaped structure. The two end rings are each formed by seven alpha subunits, and the two central rings are each formed by seven beta subunits. The catalytic chamber with the active sites is on the inside of the barrel.</text>
</comment>
<dbReference type="FunFam" id="3.60.20.10:FF:000003">
    <property type="entry name" value="Proteasome subunit beta type-3"/>
    <property type="match status" value="1"/>
</dbReference>
<gene>
    <name evidence="7" type="primary">PSB3</name>
</gene>
<dbReference type="PANTHER" id="PTHR32194">
    <property type="entry name" value="METALLOPROTEASE TLDD"/>
    <property type="match status" value="1"/>
</dbReference>
<dbReference type="GO" id="GO:0019774">
    <property type="term" value="C:proteasome core complex, beta-subunit complex"/>
    <property type="evidence" value="ECO:0007669"/>
    <property type="project" value="InterPro"/>
</dbReference>
<protein>
    <recommendedName>
        <fullName evidence="6">Proteasome subunit beta</fullName>
    </recommendedName>
</protein>
<dbReference type="PROSITE" id="PS00854">
    <property type="entry name" value="PROTEASOME_BETA_1"/>
    <property type="match status" value="1"/>
</dbReference>
<evidence type="ECO:0000313" key="7">
    <source>
        <dbReference type="EMBL" id="ACO11008.1"/>
    </source>
</evidence>
<comment type="function">
    <text evidence="4">Non-catalytic component of the proteasome, a multicatalytic proteinase complex which is characterized by its ability to cleave peptides with Arg, Phe, Tyr, Leu, and Glu adjacent to the leaving group at neutral or slightly basic pH. The proteasome has an ATP-dependent proteolytic activity.</text>
</comment>
<sequence length="205" mass="22958">MSVFTINGSAVVAMKGKDCVAIASDLRFGSNLHTIMTDFPKTFEMGPGLYVGLAGLATDIQTVHQKLTFRKKMFELREGRQMRPKTFSEMLSSLLYERRFGPFFVNPIVAGYDYVENKPFISGMDLIGASTIPEDFVASGTSEDTLVGMCEALWFEDMSPDELFEAISQALMNSFDRDSLAGWGAEVHIIEKHQVTTRRLKTRMD</sequence>
<dbReference type="Pfam" id="PF00227">
    <property type="entry name" value="Proteasome"/>
    <property type="match status" value="1"/>
</dbReference>
<dbReference type="InterPro" id="IPR033811">
    <property type="entry name" value="Proteasome_beta_3"/>
</dbReference>
<reference evidence="7" key="1">
    <citation type="submission" date="2009-03" db="EMBL/GenBank/DDBJ databases">
        <title>Caligus rogercresseyi ESTs and full-length cDNAs.</title>
        <authorList>
            <person name="Yasuike M."/>
            <person name="von Schalburg K."/>
            <person name="Cooper G."/>
            <person name="Leong J."/>
            <person name="Jones S.R.M."/>
            <person name="Koop B.F."/>
        </authorList>
    </citation>
    <scope>NUCLEOTIDE SEQUENCE</scope>
    <source>
        <tissue evidence="7">Whole tissue</tissue>
    </source>
</reference>
<dbReference type="MEROPS" id="T01.P02"/>
<evidence type="ECO:0000256" key="4">
    <source>
        <dbReference type="ARBA" id="ARBA00024953"/>
    </source>
</evidence>
<accession>C1BPQ5</accession>
<keyword evidence="3 6" id="KW-0539">Nucleus</keyword>
<organism evidence="7">
    <name type="scientific">Caligus rogercresseyi</name>
    <name type="common">Sea louse</name>
    <dbReference type="NCBI Taxonomy" id="217165"/>
    <lineage>
        <taxon>Eukaryota</taxon>
        <taxon>Metazoa</taxon>
        <taxon>Ecdysozoa</taxon>
        <taxon>Arthropoda</taxon>
        <taxon>Crustacea</taxon>
        <taxon>Multicrustacea</taxon>
        <taxon>Hexanauplia</taxon>
        <taxon>Copepoda</taxon>
        <taxon>Siphonostomatoida</taxon>
        <taxon>Caligidae</taxon>
        <taxon>Caligus</taxon>
    </lineage>
</organism>
<keyword evidence="2 6" id="KW-0647">Proteasome</keyword>
<evidence type="ECO:0000256" key="3">
    <source>
        <dbReference type="ARBA" id="ARBA00023242"/>
    </source>
</evidence>
<dbReference type="PANTHER" id="PTHR32194:SF10">
    <property type="entry name" value="PROTEASOME SUBUNIT BETA TYPE-3"/>
    <property type="match status" value="1"/>
</dbReference>
<dbReference type="EMBL" id="BT076584">
    <property type="protein sequence ID" value="ACO11008.1"/>
    <property type="molecule type" value="mRNA"/>
</dbReference>
<dbReference type="GO" id="GO:0043161">
    <property type="term" value="P:proteasome-mediated ubiquitin-dependent protein catabolic process"/>
    <property type="evidence" value="ECO:0007669"/>
    <property type="project" value="InterPro"/>
</dbReference>
<evidence type="ECO:0000256" key="5">
    <source>
        <dbReference type="ARBA" id="ARBA00026071"/>
    </source>
</evidence>
<dbReference type="GO" id="GO:0005634">
    <property type="term" value="C:nucleus"/>
    <property type="evidence" value="ECO:0007669"/>
    <property type="project" value="UniProtKB-SubCell"/>
</dbReference>
<dbReference type="InterPro" id="IPR016050">
    <property type="entry name" value="Proteasome_bsu_CS"/>
</dbReference>
<evidence type="ECO:0000256" key="6">
    <source>
        <dbReference type="RuleBase" id="RU004203"/>
    </source>
</evidence>
<evidence type="ECO:0000256" key="2">
    <source>
        <dbReference type="ARBA" id="ARBA00022942"/>
    </source>
</evidence>
<comment type="subcellular location">
    <subcellularLocation>
        <location evidence="6">Cytoplasm</location>
    </subcellularLocation>
    <subcellularLocation>
        <location evidence="6">Nucleus</location>
    </subcellularLocation>
</comment>
<proteinExistence type="evidence at transcript level"/>
<evidence type="ECO:0000256" key="1">
    <source>
        <dbReference type="ARBA" id="ARBA00022490"/>
    </source>
</evidence>
<name>C1BPQ5_CALRO</name>
<comment type="subunit">
    <text evidence="6">Component of the proteasome complex.</text>
</comment>
<dbReference type="PROSITE" id="PS51476">
    <property type="entry name" value="PROTEASOME_BETA_2"/>
    <property type="match status" value="1"/>
</dbReference>
<dbReference type="Gene3D" id="3.60.20.10">
    <property type="entry name" value="Glutamine Phosphoribosylpyrophosphate, subunit 1, domain 1"/>
    <property type="match status" value="1"/>
</dbReference>
<comment type="function">
    <text evidence="6">Component of the proteasome, a multicatalytic proteinase complex which is characterized by its ability to cleave peptides with Arg, Phe, Tyr, Leu, and Glu adjacent to the leaving group at neutral or slightly basic pH. The proteasome has an ATP-dependent proteolytic activity.</text>
</comment>
<comment type="similarity">
    <text evidence="6">Belongs to the peptidase T1B family.</text>
</comment>
<keyword evidence="1 6" id="KW-0963">Cytoplasm</keyword>
<dbReference type="CDD" id="cd03759">
    <property type="entry name" value="proteasome_beta_type_3"/>
    <property type="match status" value="1"/>
</dbReference>
<dbReference type="SUPFAM" id="SSF56235">
    <property type="entry name" value="N-terminal nucleophile aminohydrolases (Ntn hydrolases)"/>
    <property type="match status" value="1"/>
</dbReference>
<dbReference type="InterPro" id="IPR001353">
    <property type="entry name" value="Proteasome_sua/b"/>
</dbReference>
<dbReference type="GO" id="GO:0005737">
    <property type="term" value="C:cytoplasm"/>
    <property type="evidence" value="ECO:0007669"/>
    <property type="project" value="UniProtKB-SubCell"/>
</dbReference>